<dbReference type="NCBIfam" id="TIGR01297">
    <property type="entry name" value="CDF"/>
    <property type="match status" value="1"/>
</dbReference>
<keyword evidence="6 10" id="KW-0812">Transmembrane</keyword>
<dbReference type="InterPro" id="IPR050291">
    <property type="entry name" value="CDF_Transporter"/>
</dbReference>
<evidence type="ECO:0000256" key="8">
    <source>
        <dbReference type="ARBA" id="ARBA00022989"/>
    </source>
</evidence>
<feature type="domain" description="Cation efflux protein transmembrane" evidence="11">
    <location>
        <begin position="21"/>
        <end position="211"/>
    </location>
</feature>
<keyword evidence="9 10" id="KW-0472">Membrane</keyword>
<dbReference type="Proteomes" id="UP000242175">
    <property type="component" value="Chromosome large"/>
</dbReference>
<evidence type="ECO:0000256" key="6">
    <source>
        <dbReference type="ARBA" id="ARBA00022692"/>
    </source>
</evidence>
<proteinExistence type="inferred from homology"/>
<dbReference type="SUPFAM" id="SSF160240">
    <property type="entry name" value="Cation efflux protein cytoplasmic domain-like"/>
    <property type="match status" value="1"/>
</dbReference>
<evidence type="ECO:0000259" key="12">
    <source>
        <dbReference type="Pfam" id="PF16916"/>
    </source>
</evidence>
<evidence type="ECO:0000256" key="2">
    <source>
        <dbReference type="ARBA" id="ARBA00010212"/>
    </source>
</evidence>
<dbReference type="InterPro" id="IPR002524">
    <property type="entry name" value="Cation_efflux"/>
</dbReference>
<dbReference type="PANTHER" id="PTHR43840:SF41">
    <property type="entry name" value="CATION-EFFLUX PUMP FIEF"/>
    <property type="match status" value="1"/>
</dbReference>
<keyword evidence="7" id="KW-0406">Ion transport</keyword>
<evidence type="ECO:0000256" key="5">
    <source>
        <dbReference type="ARBA" id="ARBA00022496"/>
    </source>
</evidence>
<comment type="similarity">
    <text evidence="2">Belongs to the cation diffusion facilitator (CDF) transporter (TC 2.A.4) family. FieF subfamily.</text>
</comment>
<gene>
    <name evidence="13" type="primary">fieF</name>
    <name evidence="13" type="synonym">yiiP</name>
    <name evidence="13" type="ORF">CF386_02750</name>
</gene>
<evidence type="ECO:0000256" key="3">
    <source>
        <dbReference type="ARBA" id="ARBA00022448"/>
    </source>
</evidence>
<keyword evidence="3" id="KW-0813">Transport</keyword>
<dbReference type="GO" id="GO:0015093">
    <property type="term" value="F:ferrous iron transmembrane transporter activity"/>
    <property type="evidence" value="ECO:0007669"/>
    <property type="project" value="TreeGrafter"/>
</dbReference>
<dbReference type="Gene3D" id="1.20.1510.10">
    <property type="entry name" value="Cation efflux protein transmembrane domain"/>
    <property type="match status" value="1"/>
</dbReference>
<dbReference type="GO" id="GO:0015341">
    <property type="term" value="F:zinc efflux antiporter activity"/>
    <property type="evidence" value="ECO:0007669"/>
    <property type="project" value="TreeGrafter"/>
</dbReference>
<evidence type="ECO:0000259" key="11">
    <source>
        <dbReference type="Pfam" id="PF01545"/>
    </source>
</evidence>
<feature type="transmembrane region" description="Helical" evidence="10">
    <location>
        <begin position="85"/>
        <end position="103"/>
    </location>
</feature>
<dbReference type="InterPro" id="IPR036837">
    <property type="entry name" value="Cation_efflux_CTD_sf"/>
</dbReference>
<evidence type="ECO:0000256" key="4">
    <source>
        <dbReference type="ARBA" id="ARBA00022475"/>
    </source>
</evidence>
<feature type="transmembrane region" description="Helical" evidence="10">
    <location>
        <begin position="123"/>
        <end position="143"/>
    </location>
</feature>
<keyword evidence="7" id="KW-0862">Zinc</keyword>
<dbReference type="GO" id="GO:0005886">
    <property type="term" value="C:plasma membrane"/>
    <property type="evidence" value="ECO:0007669"/>
    <property type="project" value="UniProtKB-SubCell"/>
</dbReference>
<evidence type="ECO:0000256" key="10">
    <source>
        <dbReference type="SAM" id="Phobius"/>
    </source>
</evidence>
<dbReference type="InterPro" id="IPR027469">
    <property type="entry name" value="Cation_efflux_TMD_sf"/>
</dbReference>
<name>A0A220VCN1_9GAMM</name>
<feature type="transmembrane region" description="Helical" evidence="10">
    <location>
        <begin position="43"/>
        <end position="64"/>
    </location>
</feature>
<dbReference type="AlphaFoldDB" id="A0A220VCN1"/>
<dbReference type="Gene3D" id="3.30.70.1350">
    <property type="entry name" value="Cation efflux protein, cytoplasmic domain"/>
    <property type="match status" value="1"/>
</dbReference>
<dbReference type="EMBL" id="CP022355">
    <property type="protein sequence ID" value="ASK78041.1"/>
    <property type="molecule type" value="Genomic_DNA"/>
</dbReference>
<feature type="transmembrane region" description="Helical" evidence="10">
    <location>
        <begin position="12"/>
        <end position="37"/>
    </location>
</feature>
<keyword evidence="5" id="KW-0410">Iron transport</keyword>
<keyword evidence="14" id="KW-1185">Reference proteome</keyword>
<keyword evidence="7" id="KW-0864">Zinc transport</keyword>
<organism evidence="13 14">
    <name type="scientific">Paraphotobacterium marinum</name>
    <dbReference type="NCBI Taxonomy" id="1755811"/>
    <lineage>
        <taxon>Bacteria</taxon>
        <taxon>Pseudomonadati</taxon>
        <taxon>Pseudomonadota</taxon>
        <taxon>Gammaproteobacteria</taxon>
        <taxon>Vibrionales</taxon>
        <taxon>Vibrionaceae</taxon>
        <taxon>Paraphotobacterium</taxon>
    </lineage>
</organism>
<dbReference type="FunFam" id="3.30.70.1350:FF:000002">
    <property type="entry name" value="Ferrous-iron efflux pump FieF"/>
    <property type="match status" value="1"/>
</dbReference>
<dbReference type="PANTHER" id="PTHR43840">
    <property type="entry name" value="MITOCHONDRIAL METAL TRANSPORTER 1-RELATED"/>
    <property type="match status" value="1"/>
</dbReference>
<dbReference type="KEGG" id="pmai:CF386_02750"/>
<keyword evidence="4" id="KW-1003">Cell membrane</keyword>
<evidence type="ECO:0000313" key="13">
    <source>
        <dbReference type="EMBL" id="ASK78041.1"/>
    </source>
</evidence>
<dbReference type="OrthoDB" id="9806522at2"/>
<evidence type="ECO:0000313" key="14">
    <source>
        <dbReference type="Proteomes" id="UP000242175"/>
    </source>
</evidence>
<dbReference type="Pfam" id="PF16916">
    <property type="entry name" value="ZT_dimer"/>
    <property type="match status" value="1"/>
</dbReference>
<keyword evidence="8 10" id="KW-1133">Transmembrane helix</keyword>
<evidence type="ECO:0000256" key="9">
    <source>
        <dbReference type="ARBA" id="ARBA00023136"/>
    </source>
</evidence>
<protein>
    <submittedName>
        <fullName evidence="13">Divalent metal cation transporter FieF</fullName>
    </submittedName>
</protein>
<reference evidence="13 14" key="1">
    <citation type="journal article" date="2016" name="Int. J. Syst. Evol. Microbiol.">
        <title>Paraphotobacterium marinum gen. nov., sp. nov., a member of the family Vibrionaceae, isolated from surface seawater.</title>
        <authorList>
            <person name="Huang Z."/>
            <person name="Dong C."/>
            <person name="Shao Z."/>
        </authorList>
    </citation>
    <scope>NUCLEOTIDE SEQUENCE [LARGE SCALE GENOMIC DNA]</scope>
    <source>
        <strain evidence="13 14">NSCS20N07D</strain>
    </source>
</reference>
<evidence type="ECO:0000256" key="7">
    <source>
        <dbReference type="ARBA" id="ARBA00022906"/>
    </source>
</evidence>
<dbReference type="GO" id="GO:0015086">
    <property type="term" value="F:cadmium ion transmembrane transporter activity"/>
    <property type="evidence" value="ECO:0007669"/>
    <property type="project" value="TreeGrafter"/>
</dbReference>
<sequence length="300" mass="33795">MTVKNKKEYSKLVLISSSLTMIVAIILTLVKLMTWFYTDSLSMLASLVDSILDIGIALLNILILKFSLSPPDKEHPYGHGKAESLASLSQAMFIAGSALFLILSGVNRFFSNSVSVDNFDYGIWVSAFTIVIILFLVSFQKWVINKTQSEAISADSLHYKADLILNIGVICAMFLSMKGYVKADAIFGFFIGCHILWSAITMAKQAMQTLIDQSLPKDELDEINEIIINKKEVLNYHHLKTRKAGSVRFIQFHIDLNENMSFNDAHRIADELEQDIINKFPESDVIIHKDPIKNCNFQYA</sequence>
<accession>A0A220VCN1</accession>
<feature type="domain" description="Cation efflux protein cytoplasmic" evidence="12">
    <location>
        <begin position="215"/>
        <end position="291"/>
    </location>
</feature>
<dbReference type="RefSeq" id="WP_089072951.1">
    <property type="nucleotide sequence ID" value="NZ_CBCSAM010000009.1"/>
</dbReference>
<dbReference type="InterPro" id="IPR027470">
    <property type="entry name" value="Cation_efflux_CTD"/>
</dbReference>
<dbReference type="InterPro" id="IPR058533">
    <property type="entry name" value="Cation_efflux_TM"/>
</dbReference>
<comment type="subcellular location">
    <subcellularLocation>
        <location evidence="1">Cell membrane</location>
        <topology evidence="1">Multi-pass membrane protein</topology>
    </subcellularLocation>
</comment>
<dbReference type="SUPFAM" id="SSF161111">
    <property type="entry name" value="Cation efflux protein transmembrane domain-like"/>
    <property type="match status" value="1"/>
</dbReference>
<feature type="transmembrane region" description="Helical" evidence="10">
    <location>
        <begin position="186"/>
        <end position="203"/>
    </location>
</feature>
<dbReference type="Pfam" id="PF01545">
    <property type="entry name" value="Cation_efflux"/>
    <property type="match status" value="1"/>
</dbReference>
<keyword evidence="5" id="KW-0408">Iron</keyword>
<dbReference type="GO" id="GO:0006882">
    <property type="term" value="P:intracellular zinc ion homeostasis"/>
    <property type="evidence" value="ECO:0007669"/>
    <property type="project" value="TreeGrafter"/>
</dbReference>
<evidence type="ECO:0000256" key="1">
    <source>
        <dbReference type="ARBA" id="ARBA00004651"/>
    </source>
</evidence>